<keyword evidence="2" id="KW-1185">Reference proteome</keyword>
<name>D3RTX9_ALLVD</name>
<reference evidence="1 2" key="1">
    <citation type="journal article" date="2011" name="Stand. Genomic Sci.">
        <title>Complete genome sequence of Allochromatium vinosum DSM 180(T).</title>
        <authorList>
            <person name="Weissgerber T."/>
            <person name="Zigann R."/>
            <person name="Bruce D."/>
            <person name="Chang Y.J."/>
            <person name="Detter J.C."/>
            <person name="Han C."/>
            <person name="Hauser L."/>
            <person name="Jeffries C.D."/>
            <person name="Land M."/>
            <person name="Munk A.C."/>
            <person name="Tapia R."/>
            <person name="Dahl C."/>
        </authorList>
    </citation>
    <scope>NUCLEOTIDE SEQUENCE [LARGE SCALE GENOMIC DNA]</scope>
    <source>
        <strain evidence="2">ATCC 17899 / DSM 180 / NBRC 103801 / NCIMB 10441 / D</strain>
    </source>
</reference>
<accession>D3RTX9</accession>
<dbReference type="KEGG" id="alv:Alvin_1706"/>
<proteinExistence type="predicted"/>
<dbReference type="Proteomes" id="UP000001441">
    <property type="component" value="Chromosome"/>
</dbReference>
<protein>
    <submittedName>
        <fullName evidence="1">Uncharacterized protein</fullName>
    </submittedName>
</protein>
<organism evidence="1 2">
    <name type="scientific">Allochromatium vinosum (strain ATCC 17899 / DSM 180 / NBRC 103801 / NCIMB 10441 / D)</name>
    <name type="common">Chromatium vinosum</name>
    <dbReference type="NCBI Taxonomy" id="572477"/>
    <lineage>
        <taxon>Bacteria</taxon>
        <taxon>Pseudomonadati</taxon>
        <taxon>Pseudomonadota</taxon>
        <taxon>Gammaproteobacteria</taxon>
        <taxon>Chromatiales</taxon>
        <taxon>Chromatiaceae</taxon>
        <taxon>Allochromatium</taxon>
    </lineage>
</organism>
<dbReference type="AlphaFoldDB" id="D3RTX9"/>
<evidence type="ECO:0000313" key="1">
    <source>
        <dbReference type="EMBL" id="ADC62638.1"/>
    </source>
</evidence>
<dbReference type="HOGENOM" id="CLU_2314205_0_0_6"/>
<sequence length="99" mass="11533">MYRIHRHPFQRLYLRQHATPCRLYRIRPPLALEPSAPPPKAKDYPGWLKAKAVAMHRSGETRETIRAMLIEQFGRAPDITNWSKTVRRWEASNQTAPGS</sequence>
<dbReference type="EMBL" id="CP001896">
    <property type="protein sequence ID" value="ADC62638.1"/>
    <property type="molecule type" value="Genomic_DNA"/>
</dbReference>
<gene>
    <name evidence="1" type="ordered locus">Alvin_1706</name>
</gene>
<evidence type="ECO:0000313" key="2">
    <source>
        <dbReference type="Proteomes" id="UP000001441"/>
    </source>
</evidence>